<protein>
    <recommendedName>
        <fullName evidence="1">RING finger protein 207</fullName>
    </recommendedName>
</protein>
<evidence type="ECO:0000259" key="8">
    <source>
        <dbReference type="PROSITE" id="PS50089"/>
    </source>
</evidence>
<evidence type="ECO:0000256" key="7">
    <source>
        <dbReference type="SAM" id="MobiDB-lite"/>
    </source>
</evidence>
<dbReference type="InterPro" id="IPR022782">
    <property type="entry name" value="AIP3-like_C"/>
</dbReference>
<gene>
    <name evidence="11" type="primary">LOC118419536</name>
</gene>
<feature type="region of interest" description="Disordered" evidence="7">
    <location>
        <begin position="605"/>
        <end position="704"/>
    </location>
</feature>
<dbReference type="Gene3D" id="1.20.58.1540">
    <property type="entry name" value="Actin interacting protein 3, C-terminal domain"/>
    <property type="match status" value="1"/>
</dbReference>
<dbReference type="InterPro" id="IPR013083">
    <property type="entry name" value="Znf_RING/FYVE/PHD"/>
</dbReference>
<dbReference type="PANTHER" id="PTHR22635">
    <property type="entry name" value="RING FINGER PROTEIN 207"/>
    <property type="match status" value="1"/>
</dbReference>
<dbReference type="GO" id="GO:0048471">
    <property type="term" value="C:perinuclear region of cytoplasm"/>
    <property type="evidence" value="ECO:0000318"/>
    <property type="project" value="GO_Central"/>
</dbReference>
<keyword evidence="4" id="KW-0862">Zinc</keyword>
<dbReference type="Pfam" id="PF00097">
    <property type="entry name" value="zf-C3HC4"/>
    <property type="match status" value="1"/>
</dbReference>
<dbReference type="GO" id="GO:0030544">
    <property type="term" value="F:Hsp70 protein binding"/>
    <property type="evidence" value="ECO:0000318"/>
    <property type="project" value="GO_Central"/>
</dbReference>
<dbReference type="Gene3D" id="3.30.40.10">
    <property type="entry name" value="Zinc/RING finger domain, C3HC4 (zinc finger)"/>
    <property type="match status" value="1"/>
</dbReference>
<dbReference type="RefSeq" id="XP_035681861.1">
    <property type="nucleotide sequence ID" value="XM_035825968.1"/>
</dbReference>
<dbReference type="InterPro" id="IPR000315">
    <property type="entry name" value="Znf_B-box"/>
</dbReference>
<dbReference type="Pfam" id="PF03915">
    <property type="entry name" value="AIP3"/>
    <property type="match status" value="1"/>
</dbReference>
<name>A0A9J7MVV3_BRAFL</name>
<reference evidence="11" key="2">
    <citation type="submission" date="2025-08" db="UniProtKB">
        <authorList>
            <consortium name="RefSeq"/>
        </authorList>
    </citation>
    <scope>IDENTIFICATION</scope>
    <source>
        <strain evidence="11">S238N-H82</strain>
        <tissue evidence="11">Testes</tissue>
    </source>
</reference>
<evidence type="ECO:0000256" key="5">
    <source>
        <dbReference type="PROSITE-ProRule" id="PRU00024"/>
    </source>
</evidence>
<dbReference type="PROSITE" id="PS50119">
    <property type="entry name" value="ZF_BBOX"/>
    <property type="match status" value="1"/>
</dbReference>
<dbReference type="InterPro" id="IPR039320">
    <property type="entry name" value="RNF207"/>
</dbReference>
<organism evidence="10 11">
    <name type="scientific">Branchiostoma floridae</name>
    <name type="common">Florida lancelet</name>
    <name type="synonym">Amphioxus</name>
    <dbReference type="NCBI Taxonomy" id="7739"/>
    <lineage>
        <taxon>Eukaryota</taxon>
        <taxon>Metazoa</taxon>
        <taxon>Chordata</taxon>
        <taxon>Cephalochordata</taxon>
        <taxon>Leptocardii</taxon>
        <taxon>Amphioxiformes</taxon>
        <taxon>Branchiostomatidae</taxon>
        <taxon>Branchiostoma</taxon>
    </lineage>
</organism>
<dbReference type="GO" id="GO:0044325">
    <property type="term" value="F:transmembrane transporter binding"/>
    <property type="evidence" value="ECO:0000318"/>
    <property type="project" value="GO_Central"/>
</dbReference>
<feature type="domain" description="B box-type" evidence="9">
    <location>
        <begin position="92"/>
        <end position="144"/>
    </location>
</feature>
<dbReference type="SMART" id="SM00184">
    <property type="entry name" value="RING"/>
    <property type="match status" value="1"/>
</dbReference>
<dbReference type="PROSITE" id="PS50089">
    <property type="entry name" value="ZF_RING_2"/>
    <property type="match status" value="1"/>
</dbReference>
<dbReference type="InterPro" id="IPR001841">
    <property type="entry name" value="Znf_RING"/>
</dbReference>
<dbReference type="OrthoDB" id="9049620at2759"/>
<keyword evidence="10" id="KW-1185">Reference proteome</keyword>
<feature type="compositionally biased region" description="Basic and acidic residues" evidence="7">
    <location>
        <begin position="641"/>
        <end position="670"/>
    </location>
</feature>
<dbReference type="InterPro" id="IPR018957">
    <property type="entry name" value="Znf_C3HC4_RING-type"/>
</dbReference>
<proteinExistence type="predicted"/>
<feature type="region of interest" description="Disordered" evidence="7">
    <location>
        <begin position="725"/>
        <end position="783"/>
    </location>
</feature>
<feature type="coiled-coil region" evidence="6">
    <location>
        <begin position="441"/>
        <end position="468"/>
    </location>
</feature>
<keyword evidence="6" id="KW-0175">Coiled coil</keyword>
<evidence type="ECO:0000256" key="2">
    <source>
        <dbReference type="ARBA" id="ARBA00022723"/>
    </source>
</evidence>
<dbReference type="GeneID" id="118419536"/>
<dbReference type="InterPro" id="IPR017907">
    <property type="entry name" value="Znf_RING_CS"/>
</dbReference>
<sequence>MSGGIFQPLGSLQDLDGPTRDPMWCYLCNERFEEPCLLDCFHAFCAQCLRGRASEGLISCPICSSPTKLTEGAALPPVDPILKFLVEVHGTEEKVFCANCDREASHKDCGPMCFCNTCSQPLCTQCKETTHSAKMFSKHDVVQLNNVRRLKETVKKCVQHGEPYIMFSLKKRDLLCIMCFRDTSVEDRAHCIDLETAYKNGCETLEQAVLSVQDLQSSVRDSIILLRALGEEVKSNAQQEQEDIKTLFEDMQDKLGERKEELVEAVDTQYQEKSKAFKNQLNTLAALLPTLQVNISSSKTFSLTANKYDFLDLGFVLIDRLMAIVHLPHQLSPTTSSNINCDHQVEFARCLEPLLGNGLAFRSSKTNGHVPGSLGTSANGEGDHTRNNEDGTVDSLAEKCRTTAMHLNSALTGLSICHGKYFNANSCKVFVDESGPFAEHSRNYDANYKILNDRVKKLKKDIQELHRDLTQRRCLTREQKVTNLMEECGQVDFTISTQYTAVEQMQSVFQKWWEECFQRVTHEQEMYQAQLKDLMRLKQETQHCTTIARQIAPFVKSIAAVKERIDPRLGAALRSEDHEGCMHAILEQINTMEPNSQQRVDAIRTAEESRDQALQSEASRPNPLEDSLIKTKCTLKPPKILPEKSPKEDSKDVVTDTTKEVQPHGSKDDQPTTSSSSTVPKPEEKTKKESADKKDLLLKTGALLRKDENLKIGIPLICKEELAKAAAAAALKKEESKREESSKTAGQTPSKEEHNKHTTATTAKKEKEGASKGDAEKTQVMSKEDLAKAAASVALKMEENHKIEKEICKA</sequence>
<dbReference type="AlphaFoldDB" id="A0A9J7MVV3"/>
<evidence type="ECO:0000256" key="4">
    <source>
        <dbReference type="ARBA" id="ARBA00022833"/>
    </source>
</evidence>
<keyword evidence="2" id="KW-0479">Metal-binding</keyword>
<evidence type="ECO:0000256" key="1">
    <source>
        <dbReference type="ARBA" id="ARBA00021526"/>
    </source>
</evidence>
<dbReference type="Proteomes" id="UP000001554">
    <property type="component" value="Chromosome 7"/>
</dbReference>
<dbReference type="SUPFAM" id="SSF57850">
    <property type="entry name" value="RING/U-box"/>
    <property type="match status" value="1"/>
</dbReference>
<dbReference type="KEGG" id="bfo:118419536"/>
<feature type="region of interest" description="Disordered" evidence="7">
    <location>
        <begin position="366"/>
        <end position="391"/>
    </location>
</feature>
<accession>A0A9J7MVV3</accession>
<reference evidence="10" key="1">
    <citation type="journal article" date="2020" name="Nat. Ecol. Evol.">
        <title>Deeply conserved synteny resolves early events in vertebrate evolution.</title>
        <authorList>
            <person name="Simakov O."/>
            <person name="Marletaz F."/>
            <person name="Yue J.X."/>
            <person name="O'Connell B."/>
            <person name="Jenkins J."/>
            <person name="Brandt A."/>
            <person name="Calef R."/>
            <person name="Tung C.H."/>
            <person name="Huang T.K."/>
            <person name="Schmutz J."/>
            <person name="Satoh N."/>
            <person name="Yu J.K."/>
            <person name="Putnam N.H."/>
            <person name="Green R.E."/>
            <person name="Rokhsar D.S."/>
        </authorList>
    </citation>
    <scope>NUCLEOTIDE SEQUENCE [LARGE SCALE GENOMIC DNA]</scope>
    <source>
        <strain evidence="10">S238N-H82</strain>
    </source>
</reference>
<evidence type="ECO:0000256" key="3">
    <source>
        <dbReference type="ARBA" id="ARBA00022771"/>
    </source>
</evidence>
<keyword evidence="3 5" id="KW-0863">Zinc-finger</keyword>
<feature type="compositionally biased region" description="Basic and acidic residues" evidence="7">
    <location>
        <begin position="763"/>
        <end position="783"/>
    </location>
</feature>
<feature type="compositionally biased region" description="Basic and acidic residues" evidence="7">
    <location>
        <begin position="681"/>
        <end position="697"/>
    </location>
</feature>
<dbReference type="Gene3D" id="3.30.160.60">
    <property type="entry name" value="Classic Zinc Finger"/>
    <property type="match status" value="1"/>
</dbReference>
<evidence type="ECO:0000313" key="11">
    <source>
        <dbReference type="RefSeq" id="XP_035681861.1"/>
    </source>
</evidence>
<evidence type="ECO:0000313" key="10">
    <source>
        <dbReference type="Proteomes" id="UP000001554"/>
    </source>
</evidence>
<feature type="domain" description="RING-type" evidence="8">
    <location>
        <begin position="25"/>
        <end position="64"/>
    </location>
</feature>
<dbReference type="CDD" id="cd19814">
    <property type="entry name" value="Bbox1_RNF207-like"/>
    <property type="match status" value="1"/>
</dbReference>
<evidence type="ECO:0000259" key="9">
    <source>
        <dbReference type="PROSITE" id="PS50119"/>
    </source>
</evidence>
<dbReference type="OMA" id="YEDSYRH"/>
<dbReference type="PANTHER" id="PTHR22635:SF0">
    <property type="entry name" value="RING FINGER PROTEIN 207"/>
    <property type="match status" value="1"/>
</dbReference>
<dbReference type="GO" id="GO:0008270">
    <property type="term" value="F:zinc ion binding"/>
    <property type="evidence" value="ECO:0007669"/>
    <property type="project" value="UniProtKB-KW"/>
</dbReference>
<dbReference type="PROSITE" id="PS00518">
    <property type="entry name" value="ZF_RING_1"/>
    <property type="match status" value="1"/>
</dbReference>
<feature type="compositionally biased region" description="Basic and acidic residues" evidence="7">
    <location>
        <begin position="731"/>
        <end position="742"/>
    </location>
</feature>
<evidence type="ECO:0000256" key="6">
    <source>
        <dbReference type="SAM" id="Coils"/>
    </source>
</evidence>